<dbReference type="PANTHER" id="PTHR23150">
    <property type="entry name" value="SULFATASE MODIFYING FACTOR 1, 2"/>
    <property type="match status" value="1"/>
</dbReference>
<dbReference type="InterPro" id="IPR005532">
    <property type="entry name" value="SUMF_dom"/>
</dbReference>
<accession>Q8TRR8</accession>
<protein>
    <recommendedName>
        <fullName evidence="1">Sulfatase-modifying factor enzyme-like domain-containing protein</fullName>
    </recommendedName>
</protein>
<dbReference type="EMBL" id="AE010299">
    <property type="protein sequence ID" value="AAM04526.1"/>
    <property type="molecule type" value="Genomic_DNA"/>
</dbReference>
<dbReference type="InterPro" id="IPR042095">
    <property type="entry name" value="SUMF_sf"/>
</dbReference>
<dbReference type="SUPFAM" id="SSF56436">
    <property type="entry name" value="C-type lectin-like"/>
    <property type="match status" value="1"/>
</dbReference>
<reference evidence="2 3" key="1">
    <citation type="journal article" date="2002" name="Genome Res.">
        <title>The genome of Methanosarcina acetivorans reveals extensive metabolic and physiological diversity.</title>
        <authorList>
            <person name="Galagan J.E."/>
            <person name="Nusbaum C."/>
            <person name="Roy A."/>
            <person name="Endrizzi M.G."/>
            <person name="Macdonald P."/>
            <person name="FitzHugh W."/>
            <person name="Calvo S."/>
            <person name="Engels R."/>
            <person name="Smirnov S."/>
            <person name="Atnoor D."/>
            <person name="Brown A."/>
            <person name="Allen N."/>
            <person name="Naylor J."/>
            <person name="Stange-Thomann N."/>
            <person name="DeArellano K."/>
            <person name="Johnson R."/>
            <person name="Linton L."/>
            <person name="McEwan P."/>
            <person name="McKernan K."/>
            <person name="Talamas J."/>
            <person name="Tirrell A."/>
            <person name="Ye W."/>
            <person name="Zimmer A."/>
            <person name="Barber R.D."/>
            <person name="Cann I."/>
            <person name="Graham D.E."/>
            <person name="Grahame D.A."/>
            <person name="Guss A."/>
            <person name="Hedderich R."/>
            <person name="Ingram-Smith C."/>
            <person name="Kuettner C.H."/>
            <person name="Krzycki J.A."/>
            <person name="Leigh J.A."/>
            <person name="Li W."/>
            <person name="Liu J."/>
            <person name="Mukhopadhyay B."/>
            <person name="Reeve J.N."/>
            <person name="Smith K."/>
            <person name="Springer T.A."/>
            <person name="Umayam L.A."/>
            <person name="White O."/>
            <person name="White R.H."/>
            <person name="de Macario E.C."/>
            <person name="Ferry J.G."/>
            <person name="Jarrell K.F."/>
            <person name="Jing H."/>
            <person name="Macario A.J.L."/>
            <person name="Paulsen I."/>
            <person name="Pritchett M."/>
            <person name="Sowers K.R."/>
            <person name="Swanson R.V."/>
            <person name="Zinder S.H."/>
            <person name="Lander E."/>
            <person name="Metcalf W.W."/>
            <person name="Birren B."/>
        </authorList>
    </citation>
    <scope>NUCLEOTIDE SEQUENCE [LARGE SCALE GENOMIC DNA]</scope>
    <source>
        <strain evidence="3">ATCC 35395 / DSM 2834 / JCM 12185 / C2A</strain>
    </source>
</reference>
<dbReference type="HOGENOM" id="CLU_012431_2_1_2"/>
<dbReference type="InterPro" id="IPR051043">
    <property type="entry name" value="Sulfatase_Mod_Factor_Kinase"/>
</dbReference>
<dbReference type="InterPro" id="IPR016187">
    <property type="entry name" value="CTDL_fold"/>
</dbReference>
<dbReference type="KEGG" id="mac:MA_1102"/>
<gene>
    <name evidence="2" type="ordered locus">MA_1102</name>
</gene>
<dbReference type="Proteomes" id="UP000002487">
    <property type="component" value="Chromosome"/>
</dbReference>
<evidence type="ECO:0000259" key="1">
    <source>
        <dbReference type="Pfam" id="PF03781"/>
    </source>
</evidence>
<dbReference type="Gene3D" id="3.90.1580.10">
    <property type="entry name" value="paralog of FGE (formylglycine-generating enzyme)"/>
    <property type="match status" value="1"/>
</dbReference>
<dbReference type="AlphaFoldDB" id="Q8TRR8"/>
<dbReference type="RefSeq" id="WP_011021130.1">
    <property type="nucleotide sequence ID" value="NC_003552.1"/>
</dbReference>
<evidence type="ECO:0000313" key="2">
    <source>
        <dbReference type="EMBL" id="AAM04526.1"/>
    </source>
</evidence>
<dbReference type="GeneID" id="1472991"/>
<organism evidence="2 3">
    <name type="scientific">Methanosarcina acetivorans (strain ATCC 35395 / DSM 2834 / JCM 12185 / C2A)</name>
    <dbReference type="NCBI Taxonomy" id="188937"/>
    <lineage>
        <taxon>Archaea</taxon>
        <taxon>Methanobacteriati</taxon>
        <taxon>Methanobacteriota</taxon>
        <taxon>Stenosarchaea group</taxon>
        <taxon>Methanomicrobia</taxon>
        <taxon>Methanosarcinales</taxon>
        <taxon>Methanosarcinaceae</taxon>
        <taxon>Methanosarcina</taxon>
    </lineage>
</organism>
<evidence type="ECO:0000313" key="3">
    <source>
        <dbReference type="Proteomes" id="UP000002487"/>
    </source>
</evidence>
<feature type="domain" description="Sulfatase-modifying factor enzyme-like" evidence="1">
    <location>
        <begin position="55"/>
        <end position="297"/>
    </location>
</feature>
<keyword evidence="3" id="KW-1185">Reference proteome</keyword>
<sequence length="299" mass="33892">MMVERANKTVFITVIVMLLFCGVPGCTEFGKSADDSDNASSIGPEPNYTNSIGMEFVKIPSGEFMMGPIYNTGYVRTPSGEIITEEYIDEDLAKKVEIKKPFYLGKFEVTQGQWREVMGSNPSYFEGDDLPVEQVSWDEVQEFIEKLNEIEGTDKYRLPSEAEWEYACKAGTTTRYSFGDDEAKFGDYAWYVPNSDCKTHPVGQKEPNPWGLYDMHGNVMEWVNESDTHGSVMEWINENILERDKDGEDESSVFRRIRGGGFQDGGGLNVYRIQNCGYAGKGYSDLDRNDLGFRVLREI</sequence>
<dbReference type="InParanoid" id="Q8TRR8"/>
<dbReference type="Pfam" id="PF03781">
    <property type="entry name" value="FGE-sulfatase"/>
    <property type="match status" value="1"/>
</dbReference>
<proteinExistence type="predicted"/>
<dbReference type="EnsemblBacteria" id="AAM04526">
    <property type="protein sequence ID" value="AAM04526"/>
    <property type="gene ID" value="MA_1102"/>
</dbReference>
<dbReference type="STRING" id="188937.MA_1102"/>
<dbReference type="PANTHER" id="PTHR23150:SF19">
    <property type="entry name" value="FORMYLGLYCINE-GENERATING ENZYME"/>
    <property type="match status" value="1"/>
</dbReference>
<name>Q8TRR8_METAC</name>
<dbReference type="PhylomeDB" id="Q8TRR8"/>
<dbReference type="GO" id="GO:0120147">
    <property type="term" value="F:formylglycine-generating oxidase activity"/>
    <property type="evidence" value="ECO:0000318"/>
    <property type="project" value="GO_Central"/>
</dbReference>